<dbReference type="Pfam" id="PF13349">
    <property type="entry name" value="DUF4097"/>
    <property type="match status" value="1"/>
</dbReference>
<organism evidence="3 4">
    <name type="scientific">Streptomyces eurocidicus</name>
    <name type="common">Streptoverticillium eurocidicus</name>
    <dbReference type="NCBI Taxonomy" id="66423"/>
    <lineage>
        <taxon>Bacteria</taxon>
        <taxon>Bacillati</taxon>
        <taxon>Actinomycetota</taxon>
        <taxon>Actinomycetes</taxon>
        <taxon>Kitasatosporales</taxon>
        <taxon>Streptomycetaceae</taxon>
        <taxon>Streptomyces</taxon>
    </lineage>
</organism>
<dbReference type="InterPro" id="IPR025164">
    <property type="entry name" value="Toastrack_DUF4097"/>
</dbReference>
<evidence type="ECO:0000256" key="1">
    <source>
        <dbReference type="SAM" id="MobiDB-lite"/>
    </source>
</evidence>
<reference evidence="3 4" key="1">
    <citation type="submission" date="2020-08" db="EMBL/GenBank/DDBJ databases">
        <title>Genomic Encyclopedia of Type Strains, Phase III (KMG-III): the genomes of soil and plant-associated and newly described type strains.</title>
        <authorList>
            <person name="Whitman W."/>
        </authorList>
    </citation>
    <scope>NUCLEOTIDE SEQUENCE [LARGE SCALE GENOMIC DNA]</scope>
    <source>
        <strain evidence="3 4">CECT 3259</strain>
    </source>
</reference>
<feature type="domain" description="DUF4097" evidence="2">
    <location>
        <begin position="138"/>
        <end position="271"/>
    </location>
</feature>
<name>A0A7W8BE53_STREU</name>
<feature type="region of interest" description="Disordered" evidence="1">
    <location>
        <begin position="237"/>
        <end position="261"/>
    </location>
</feature>
<feature type="region of interest" description="Disordered" evidence="1">
    <location>
        <begin position="1"/>
        <end position="21"/>
    </location>
</feature>
<evidence type="ECO:0000313" key="3">
    <source>
        <dbReference type="EMBL" id="MBB5121182.1"/>
    </source>
</evidence>
<proteinExistence type="predicted"/>
<sequence>MHDRPPPSASPDYGVTVKPRTRTRTRSAARLSLVAGGVLLAGTALTGCGSADLDEAEPEYKAFPLSGRELTVDTDNSELEIAPADVKEVKVTRWFAGWTMGGSAKAGWEMDGGTLKLREHCDGISSNCASRHKVEVPRGVAVTVKDGNGTVKARGFSTDLKVSSDNGEVRVTDATGALDLSSSNGNVIATGTGSRQVKARSDNGNVQLAMARVPDRVETSNHNGNIKIELPRTPYRVDASSSNGTAKVEVPTDDASGHSVSARAHNGNVKVVIAN</sequence>
<dbReference type="Proteomes" id="UP000528608">
    <property type="component" value="Unassembled WGS sequence"/>
</dbReference>
<dbReference type="AlphaFoldDB" id="A0A7W8BE53"/>
<accession>A0A7W8BE53</accession>
<dbReference type="EMBL" id="JACHJF010000016">
    <property type="protein sequence ID" value="MBB5121182.1"/>
    <property type="molecule type" value="Genomic_DNA"/>
</dbReference>
<protein>
    <recommendedName>
        <fullName evidence="2">DUF4097 domain-containing protein</fullName>
    </recommendedName>
</protein>
<comment type="caution">
    <text evidence="3">The sequence shown here is derived from an EMBL/GenBank/DDBJ whole genome shotgun (WGS) entry which is preliminary data.</text>
</comment>
<evidence type="ECO:0000313" key="4">
    <source>
        <dbReference type="Proteomes" id="UP000528608"/>
    </source>
</evidence>
<dbReference type="OrthoDB" id="5243271at2"/>
<gene>
    <name evidence="3" type="ORF">FHS36_004634</name>
</gene>
<dbReference type="RefSeq" id="WP_102916994.1">
    <property type="nucleotide sequence ID" value="NZ_JACHJF010000016.1"/>
</dbReference>
<evidence type="ECO:0000259" key="2">
    <source>
        <dbReference type="Pfam" id="PF13349"/>
    </source>
</evidence>